<dbReference type="InterPro" id="IPR003786">
    <property type="entry name" value="FdhD"/>
</dbReference>
<accession>A0A977PL35</accession>
<protein>
    <submittedName>
        <fullName evidence="1">Uncharacterized protein</fullName>
    </submittedName>
</protein>
<dbReference type="Pfam" id="PF02634">
    <property type="entry name" value="FdhD-NarQ"/>
    <property type="match status" value="1"/>
</dbReference>
<evidence type="ECO:0000313" key="1">
    <source>
        <dbReference type="EMBL" id="UXD22608.1"/>
    </source>
</evidence>
<dbReference type="EMBL" id="CP006868">
    <property type="protein sequence ID" value="UXD22608.1"/>
    <property type="molecule type" value="Genomic_DNA"/>
</dbReference>
<proteinExistence type="predicted"/>
<sequence>MRCVKEHALVMGDYTITIDSKVRVAIGEEVYEIYSSPNDLEYLAIGLGALKGKLLDVRSIRVGDEILIEAKDLGPLELRVRDGKVEWEEIVKALRELYSIAPKSKCPLAVHLGAAYVWEGRYVRKKVMMDVSRHALALKLAGYMASTGGNVPLALLSARISGDAAKALASGGFKVLAAFHHPLLSTIRAVAESGVTLIGKNAMNELSVIANPSRIEGYAGPSLRLEKRGYQMMGDEC</sequence>
<dbReference type="SUPFAM" id="SSF53927">
    <property type="entry name" value="Cytidine deaminase-like"/>
    <property type="match status" value="1"/>
</dbReference>
<organism evidence="1 2">
    <name type="scientific">Ignicoccus pacificus DSM 13166</name>
    <dbReference type="NCBI Taxonomy" id="940294"/>
    <lineage>
        <taxon>Archaea</taxon>
        <taxon>Thermoproteota</taxon>
        <taxon>Thermoprotei</taxon>
        <taxon>Desulfurococcales</taxon>
        <taxon>Desulfurococcaceae</taxon>
        <taxon>Ignicoccus</taxon>
    </lineage>
</organism>
<dbReference type="GO" id="GO:0016783">
    <property type="term" value="F:sulfurtransferase activity"/>
    <property type="evidence" value="ECO:0007669"/>
    <property type="project" value="InterPro"/>
</dbReference>
<name>A0A977PL35_9CREN</name>
<dbReference type="InterPro" id="IPR016193">
    <property type="entry name" value="Cytidine_deaminase-like"/>
</dbReference>
<keyword evidence="2" id="KW-1185">Reference proteome</keyword>
<reference evidence="1" key="1">
    <citation type="submission" date="2013-11" db="EMBL/GenBank/DDBJ databases">
        <title>Comparative genomics of Ignicoccus.</title>
        <authorList>
            <person name="Podar M."/>
        </authorList>
    </citation>
    <scope>NUCLEOTIDE SEQUENCE</scope>
    <source>
        <strain evidence="1">DSM 13166</strain>
    </source>
</reference>
<dbReference type="Proteomes" id="UP001063698">
    <property type="component" value="Chromosome"/>
</dbReference>
<dbReference type="AlphaFoldDB" id="A0A977PL35"/>
<gene>
    <name evidence="1" type="ORF">IPA_06675</name>
</gene>
<evidence type="ECO:0000313" key="2">
    <source>
        <dbReference type="Proteomes" id="UP001063698"/>
    </source>
</evidence>
<dbReference type="KEGG" id="ipc:IPA_06675"/>
<dbReference type="Gene3D" id="3.40.140.10">
    <property type="entry name" value="Cytidine Deaminase, domain 2"/>
    <property type="match status" value="1"/>
</dbReference>